<evidence type="ECO:0000313" key="1">
    <source>
        <dbReference type="EMBL" id="GIM96101.1"/>
    </source>
</evidence>
<dbReference type="InterPro" id="IPR046196">
    <property type="entry name" value="DUF6228"/>
</dbReference>
<dbReference type="Pfam" id="PF19739">
    <property type="entry name" value="DUF6228"/>
    <property type="match status" value="1"/>
</dbReference>
<comment type="caution">
    <text evidence="1">The sequence shown here is derived from an EMBL/GenBank/DDBJ whole genome shotgun (WGS) entry which is preliminary data.</text>
</comment>
<proteinExistence type="predicted"/>
<protein>
    <submittedName>
        <fullName evidence="1">Uncharacterized protein</fullName>
    </submittedName>
</protein>
<organism evidence="1 2">
    <name type="scientific">Paractinoplanes toevensis</name>
    <dbReference type="NCBI Taxonomy" id="571911"/>
    <lineage>
        <taxon>Bacteria</taxon>
        <taxon>Bacillati</taxon>
        <taxon>Actinomycetota</taxon>
        <taxon>Actinomycetes</taxon>
        <taxon>Micromonosporales</taxon>
        <taxon>Micromonosporaceae</taxon>
        <taxon>Paractinoplanes</taxon>
    </lineage>
</organism>
<reference evidence="1 2" key="1">
    <citation type="submission" date="2021-03" db="EMBL/GenBank/DDBJ databases">
        <title>Whole genome shotgun sequence of Actinoplanes toevensis NBRC 105298.</title>
        <authorList>
            <person name="Komaki H."/>
            <person name="Tamura T."/>
        </authorList>
    </citation>
    <scope>NUCLEOTIDE SEQUENCE [LARGE SCALE GENOMIC DNA]</scope>
    <source>
        <strain evidence="1 2">NBRC 105298</strain>
    </source>
</reference>
<dbReference type="Proteomes" id="UP000677082">
    <property type="component" value="Unassembled WGS sequence"/>
</dbReference>
<name>A0A919W9I0_9ACTN</name>
<accession>A0A919W9I0</accession>
<dbReference type="AlphaFoldDB" id="A0A919W9I0"/>
<evidence type="ECO:0000313" key="2">
    <source>
        <dbReference type="Proteomes" id="UP000677082"/>
    </source>
</evidence>
<dbReference type="EMBL" id="BOQN01000107">
    <property type="protein sequence ID" value="GIM96101.1"/>
    <property type="molecule type" value="Genomic_DNA"/>
</dbReference>
<sequence>MADDGQARVRLLAPQRPFADEFVDFRVDLHDHGLNAATGVRTIEGDGLASWAKTLAESYAGWDGAQSWESLERDARIHALHDGRGHVMLRFVIRGPRAYEEAAWEASVSVNLDAGEDMRGLAREIEIFLA</sequence>
<gene>
    <name evidence="1" type="ORF">Ato02nite_078940</name>
</gene>
<keyword evidence="2" id="KW-1185">Reference proteome</keyword>